<name>B5LW92_9PHYC</name>
<dbReference type="GO" id="GO:0003677">
    <property type="term" value="F:DNA binding"/>
    <property type="evidence" value="ECO:0007669"/>
    <property type="project" value="UniProtKB-KW"/>
</dbReference>
<dbReference type="PANTHER" id="PTHR36172">
    <property type="match status" value="1"/>
</dbReference>
<dbReference type="InterPro" id="IPR051491">
    <property type="entry name" value="Recombinase/Transposase-rel"/>
</dbReference>
<sequence>MCLTIIHLHISIWTLSSSWDSKGLIPTTRTPTGISLYDVEFIAPTVKFTRGKAKNSGRRVIYARVSSTKQKADLERQIQLLSEKFPGHKVIRDIGSGINWSRPGLKTLLRYCLDGSIREVVVAHRDRLSRLGFELLKFLIEEAGGKLVVLSESQTEQGVDEFRPESELGEDLLSIVHIFSCRHYGRRKYGKGRRKSTETQETNQEGSKDEGQGGGSEMQEGKDTSE</sequence>
<dbReference type="SUPFAM" id="SSF53041">
    <property type="entry name" value="Resolvase-like"/>
    <property type="match status" value="1"/>
</dbReference>
<keyword evidence="1" id="KW-0229">DNA integration</keyword>
<evidence type="ECO:0000256" key="3">
    <source>
        <dbReference type="ARBA" id="ARBA00023172"/>
    </source>
</evidence>
<dbReference type="RefSeq" id="YP_002154625.1">
    <property type="nucleotide sequence ID" value="NC_011183.1"/>
</dbReference>
<evidence type="ECO:0000313" key="8">
    <source>
        <dbReference type="EMBL" id="ACH46755.1"/>
    </source>
</evidence>
<dbReference type="GeneID" id="6804786"/>
<dbReference type="PROSITE" id="PS00397">
    <property type="entry name" value="RECOMBINASES_1"/>
    <property type="match status" value="1"/>
</dbReference>
<keyword evidence="2" id="KW-0238">DNA-binding</keyword>
<keyword evidence="9" id="KW-1185">Reference proteome</keyword>
<dbReference type="GO" id="GO:0000150">
    <property type="term" value="F:DNA strand exchange activity"/>
    <property type="evidence" value="ECO:0007669"/>
    <property type="project" value="InterPro"/>
</dbReference>
<dbReference type="Gene3D" id="1.10.287.2170">
    <property type="match status" value="1"/>
</dbReference>
<dbReference type="GO" id="GO:0015074">
    <property type="term" value="P:DNA integration"/>
    <property type="evidence" value="ECO:0007669"/>
    <property type="project" value="UniProtKB-KW"/>
</dbReference>
<evidence type="ECO:0000259" key="7">
    <source>
        <dbReference type="PROSITE" id="PS51736"/>
    </source>
</evidence>
<evidence type="ECO:0000256" key="2">
    <source>
        <dbReference type="ARBA" id="ARBA00023125"/>
    </source>
</evidence>
<dbReference type="Proteomes" id="UP000204092">
    <property type="component" value="Segment"/>
</dbReference>
<feature type="active site" description="O-(5'-phospho-DNA)-serine intermediate" evidence="4 5">
    <location>
        <position position="66"/>
    </location>
</feature>
<dbReference type="PROSITE" id="PS51736">
    <property type="entry name" value="RECOMBINASES_3"/>
    <property type="match status" value="1"/>
</dbReference>
<feature type="domain" description="Resolvase/invertase-type recombinase catalytic" evidence="7">
    <location>
        <begin position="58"/>
        <end position="206"/>
    </location>
</feature>
<dbReference type="SMART" id="SM00857">
    <property type="entry name" value="Resolvase"/>
    <property type="match status" value="1"/>
</dbReference>
<dbReference type="Pfam" id="PF00239">
    <property type="entry name" value="Resolvase"/>
    <property type="match status" value="1"/>
</dbReference>
<feature type="region of interest" description="Disordered" evidence="6">
    <location>
        <begin position="187"/>
        <end position="226"/>
    </location>
</feature>
<dbReference type="InterPro" id="IPR006119">
    <property type="entry name" value="Resolv_N"/>
</dbReference>
<dbReference type="InterPro" id="IPR036162">
    <property type="entry name" value="Resolvase-like_N_sf"/>
</dbReference>
<dbReference type="Gene3D" id="3.40.50.1390">
    <property type="entry name" value="Resolvase, N-terminal catalytic domain"/>
    <property type="match status" value="1"/>
</dbReference>
<evidence type="ECO:0000256" key="4">
    <source>
        <dbReference type="PIRSR" id="PIRSR606118-50"/>
    </source>
</evidence>
<dbReference type="InterPro" id="IPR006118">
    <property type="entry name" value="Recombinase_CS"/>
</dbReference>
<evidence type="ECO:0000313" key="9">
    <source>
        <dbReference type="Proteomes" id="UP000204092"/>
    </source>
</evidence>
<evidence type="ECO:0000256" key="1">
    <source>
        <dbReference type="ARBA" id="ARBA00022908"/>
    </source>
</evidence>
<dbReference type="NCBIfam" id="NF033518">
    <property type="entry name" value="transpos_IS607"/>
    <property type="match status" value="1"/>
</dbReference>
<protein>
    <submittedName>
        <fullName evidence="8">Putative integrase/resolvase</fullName>
    </submittedName>
</protein>
<reference evidence="8 9" key="1">
    <citation type="journal article" date="2009" name="Virology">
        <title>Genomic analysis of the smallest giant virus--Feldmannia sp. virus 158.</title>
        <authorList>
            <person name="Schroeder D.C."/>
            <person name="Park Y."/>
            <person name="Yoon H.M."/>
            <person name="Lee Y.S."/>
            <person name="Kang S.W."/>
            <person name="Meints R.H."/>
            <person name="Ivey R.G."/>
            <person name="Choi T.J."/>
        </authorList>
    </citation>
    <scope>NUCLEOTIDE SEQUENCE [LARGE SCALE GENOMIC DNA]</scope>
    <source>
        <strain evidence="8">FsV-158</strain>
    </source>
</reference>
<organism evidence="8 9">
    <name type="scientific">Feldmannia species virus</name>
    <dbReference type="NCBI Taxonomy" id="39420"/>
    <lineage>
        <taxon>Viruses</taxon>
        <taxon>Varidnaviria</taxon>
        <taxon>Bamfordvirae</taxon>
        <taxon>Nucleocytoviricota</taxon>
        <taxon>Megaviricetes</taxon>
        <taxon>Algavirales</taxon>
        <taxon>Phycodnaviridae</taxon>
        <taxon>Phaeovirus</taxon>
        <taxon>Phaeovirus feldmanniae</taxon>
    </lineage>
</organism>
<dbReference type="EMBL" id="EU916176">
    <property type="protein sequence ID" value="ACH46755.1"/>
    <property type="molecule type" value="Genomic_DNA"/>
</dbReference>
<dbReference type="KEGG" id="vg:6804786"/>
<keyword evidence="3" id="KW-0233">DNA recombination</keyword>
<evidence type="ECO:0000256" key="6">
    <source>
        <dbReference type="SAM" id="MobiDB-lite"/>
    </source>
</evidence>
<dbReference type="OrthoDB" id="26022at10239"/>
<dbReference type="PANTHER" id="PTHR36172:SF1">
    <property type="entry name" value="RESOLVASE-RELATED"/>
    <property type="match status" value="1"/>
</dbReference>
<dbReference type="InterPro" id="IPR048046">
    <property type="entry name" value="Transpos_IS607"/>
</dbReference>
<accession>B5LW92</accession>
<evidence type="ECO:0000256" key="5">
    <source>
        <dbReference type="PROSITE-ProRule" id="PRU10137"/>
    </source>
</evidence>
<proteinExistence type="predicted"/>